<comment type="similarity">
    <text evidence="6">Belongs to the SOFL plant protein family.</text>
</comment>
<comment type="subcellular location">
    <subcellularLocation>
        <location evidence="1">Cytoplasm</location>
    </subcellularLocation>
</comment>
<gene>
    <name evidence="8" type="ORF">KSP40_PGU022361</name>
</gene>
<dbReference type="EMBL" id="JBBWWR010000012">
    <property type="protein sequence ID" value="KAK8959066.1"/>
    <property type="molecule type" value="Genomic_DNA"/>
</dbReference>
<dbReference type="PANTHER" id="PTHR33347">
    <property type="entry name" value="OSJNBA0091C07.3 PROTEIN"/>
    <property type="match status" value="1"/>
</dbReference>
<evidence type="ECO:0000256" key="2">
    <source>
        <dbReference type="ARBA" id="ARBA00022490"/>
    </source>
</evidence>
<feature type="region of interest" description="Disordered" evidence="7">
    <location>
        <begin position="212"/>
        <end position="267"/>
    </location>
</feature>
<evidence type="ECO:0000256" key="4">
    <source>
        <dbReference type="ARBA" id="ARBA00022864"/>
    </source>
</evidence>
<evidence type="ECO:0000256" key="1">
    <source>
        <dbReference type="ARBA" id="ARBA00004496"/>
    </source>
</evidence>
<evidence type="ECO:0000256" key="5">
    <source>
        <dbReference type="ARBA" id="ARBA00023242"/>
    </source>
</evidence>
<dbReference type="PANTHER" id="PTHR33347:SF1">
    <property type="entry name" value="PROTEIN SOB FIVE-LIKE 5"/>
    <property type="match status" value="1"/>
</dbReference>
<evidence type="ECO:0000256" key="3">
    <source>
        <dbReference type="ARBA" id="ARBA00022712"/>
    </source>
</evidence>
<dbReference type="Proteomes" id="UP001412067">
    <property type="component" value="Unassembled WGS sequence"/>
</dbReference>
<evidence type="ECO:0000256" key="6">
    <source>
        <dbReference type="ARBA" id="ARBA00024199"/>
    </source>
</evidence>
<keyword evidence="9" id="KW-1185">Reference proteome</keyword>
<name>A0ABR2M541_9ASPA</name>
<comment type="caution">
    <text evidence="8">The sequence shown here is derived from an EMBL/GenBank/DDBJ whole genome shotgun (WGS) entry which is preliminary data.</text>
</comment>
<keyword evidence="3" id="KW-0203">Cytokinin biosynthesis</keyword>
<sequence length="267" mass="29007">MLRDSGLSNPGQDLRSTDWLGWALGGSPKHIFLLSQHGFVGGNSRQTAKAGRGGVWPAVPFFYLADRVSGLGEAGTALAPLPLSISPVGIDETATSHSLLNHLGQCNFSGFLFILLGQVLNESKKRIWLHTPPKTSSVFFTPTNPPLQRLKESPASASAAAIFPFHQAMLRTEKTQDLEAFSECSSGCQSGWTLYLCHSQNTSPIKDISAREDEEDDLSMLSDASSGPPNIKQDDYFNVCYSSNDGDDFPTSFSQNRPKRRGGLRKS</sequence>
<keyword evidence="5" id="KW-0539">Nucleus</keyword>
<protein>
    <submittedName>
        <fullName evidence="8">Uncharacterized protein</fullName>
    </submittedName>
</protein>
<feature type="compositionally biased region" description="Basic residues" evidence="7">
    <location>
        <begin position="257"/>
        <end position="267"/>
    </location>
</feature>
<keyword evidence="4" id="KW-0932">Cytokinin signaling pathway</keyword>
<proteinExistence type="inferred from homology"/>
<evidence type="ECO:0000313" key="9">
    <source>
        <dbReference type="Proteomes" id="UP001412067"/>
    </source>
</evidence>
<evidence type="ECO:0000256" key="7">
    <source>
        <dbReference type="SAM" id="MobiDB-lite"/>
    </source>
</evidence>
<organism evidence="8 9">
    <name type="scientific">Platanthera guangdongensis</name>
    <dbReference type="NCBI Taxonomy" id="2320717"/>
    <lineage>
        <taxon>Eukaryota</taxon>
        <taxon>Viridiplantae</taxon>
        <taxon>Streptophyta</taxon>
        <taxon>Embryophyta</taxon>
        <taxon>Tracheophyta</taxon>
        <taxon>Spermatophyta</taxon>
        <taxon>Magnoliopsida</taxon>
        <taxon>Liliopsida</taxon>
        <taxon>Asparagales</taxon>
        <taxon>Orchidaceae</taxon>
        <taxon>Orchidoideae</taxon>
        <taxon>Orchideae</taxon>
        <taxon>Orchidinae</taxon>
        <taxon>Platanthera</taxon>
    </lineage>
</organism>
<keyword evidence="2" id="KW-0963">Cytoplasm</keyword>
<evidence type="ECO:0000313" key="8">
    <source>
        <dbReference type="EMBL" id="KAK8959066.1"/>
    </source>
</evidence>
<dbReference type="InterPro" id="IPR044670">
    <property type="entry name" value="SOFL"/>
</dbReference>
<accession>A0ABR2M541</accession>
<reference evidence="8 9" key="1">
    <citation type="journal article" date="2022" name="Nat. Plants">
        <title>Genomes of leafy and leafless Platanthera orchids illuminate the evolution of mycoheterotrophy.</title>
        <authorList>
            <person name="Li M.H."/>
            <person name="Liu K.W."/>
            <person name="Li Z."/>
            <person name="Lu H.C."/>
            <person name="Ye Q.L."/>
            <person name="Zhang D."/>
            <person name="Wang J.Y."/>
            <person name="Li Y.F."/>
            <person name="Zhong Z.M."/>
            <person name="Liu X."/>
            <person name="Yu X."/>
            <person name="Liu D.K."/>
            <person name="Tu X.D."/>
            <person name="Liu B."/>
            <person name="Hao Y."/>
            <person name="Liao X.Y."/>
            <person name="Jiang Y.T."/>
            <person name="Sun W.H."/>
            <person name="Chen J."/>
            <person name="Chen Y.Q."/>
            <person name="Ai Y."/>
            <person name="Zhai J.W."/>
            <person name="Wu S.S."/>
            <person name="Zhou Z."/>
            <person name="Hsiao Y.Y."/>
            <person name="Wu W.L."/>
            <person name="Chen Y.Y."/>
            <person name="Lin Y.F."/>
            <person name="Hsu J.L."/>
            <person name="Li C.Y."/>
            <person name="Wang Z.W."/>
            <person name="Zhao X."/>
            <person name="Zhong W.Y."/>
            <person name="Ma X.K."/>
            <person name="Ma L."/>
            <person name="Huang J."/>
            <person name="Chen G.Z."/>
            <person name="Huang M.Z."/>
            <person name="Huang L."/>
            <person name="Peng D.H."/>
            <person name="Luo Y.B."/>
            <person name="Zou S.Q."/>
            <person name="Chen S.P."/>
            <person name="Lan S."/>
            <person name="Tsai W.C."/>
            <person name="Van de Peer Y."/>
            <person name="Liu Z.J."/>
        </authorList>
    </citation>
    <scope>NUCLEOTIDE SEQUENCE [LARGE SCALE GENOMIC DNA]</scope>
    <source>
        <strain evidence="8">Lor288</strain>
    </source>
</reference>